<proteinExistence type="predicted"/>
<dbReference type="InterPro" id="IPR002539">
    <property type="entry name" value="MaoC-like_dom"/>
</dbReference>
<protein>
    <recommendedName>
        <fullName evidence="1">MaoC-like domain-containing protein</fullName>
    </recommendedName>
</protein>
<gene>
    <name evidence="2" type="ORF">AUC31_13205</name>
</gene>
<evidence type="ECO:0000313" key="2">
    <source>
        <dbReference type="EMBL" id="ALS76092.1"/>
    </source>
</evidence>
<reference evidence="2" key="1">
    <citation type="submission" date="2016-01" db="EMBL/GenBank/DDBJ databases">
        <title>Complete genome of Planococcus rifietoensis type strain M8.</title>
        <authorList>
            <person name="See-Too W.S."/>
        </authorList>
    </citation>
    <scope>NUCLEOTIDE SEQUENCE [LARGE SCALE GENOMIC DNA]</scope>
    <source>
        <strain evidence="2">M8</strain>
    </source>
</reference>
<dbReference type="STRING" id="200991.AUC31_13205"/>
<dbReference type="InterPro" id="IPR029069">
    <property type="entry name" value="HotDog_dom_sf"/>
</dbReference>
<dbReference type="Gene3D" id="3.10.129.10">
    <property type="entry name" value="Hotdog Thioesterase"/>
    <property type="match status" value="1"/>
</dbReference>
<dbReference type="Pfam" id="PF01575">
    <property type="entry name" value="MaoC_dehydratas"/>
    <property type="match status" value="1"/>
</dbReference>
<dbReference type="EMBL" id="CP013659">
    <property type="protein sequence ID" value="ALS76092.1"/>
    <property type="molecule type" value="Genomic_DNA"/>
</dbReference>
<dbReference type="KEGG" id="prt:AUC31_13205"/>
<dbReference type="OrthoDB" id="9801625at2"/>
<evidence type="ECO:0000259" key="1">
    <source>
        <dbReference type="Pfam" id="PF01575"/>
    </source>
</evidence>
<organism evidence="2 3">
    <name type="scientific">Planococcus rifietoensis</name>
    <dbReference type="NCBI Taxonomy" id="200991"/>
    <lineage>
        <taxon>Bacteria</taxon>
        <taxon>Bacillati</taxon>
        <taxon>Bacillota</taxon>
        <taxon>Bacilli</taxon>
        <taxon>Bacillales</taxon>
        <taxon>Caryophanaceae</taxon>
        <taxon>Planococcus</taxon>
    </lineage>
</organism>
<evidence type="ECO:0000313" key="3">
    <source>
        <dbReference type="Proteomes" id="UP000067683"/>
    </source>
</evidence>
<dbReference type="PANTHER" id="PTHR43841">
    <property type="entry name" value="3-HYDROXYACYL-THIOESTER DEHYDRATASE HTDX-RELATED"/>
    <property type="match status" value="1"/>
</dbReference>
<dbReference type="Proteomes" id="UP000067683">
    <property type="component" value="Chromosome"/>
</dbReference>
<dbReference type="PANTHER" id="PTHR43841:SF3">
    <property type="entry name" value="(3R)-HYDROXYACYL-ACP DEHYDRATASE SUBUNIT HADB"/>
    <property type="match status" value="1"/>
</dbReference>
<dbReference type="SUPFAM" id="SSF54637">
    <property type="entry name" value="Thioesterase/thiol ester dehydrase-isomerase"/>
    <property type="match status" value="1"/>
</dbReference>
<name>A0A0U2ZA45_9BACL</name>
<sequence>MAQKLPDIEKQALAPIDMVRYSGASGDFNEIHTVPKVARSKGFKEPIVHGMLLMGWAADALDEWFPGRKLTKFTVRFVGMAHAGEAFVIEGILTTDNAGELQIKDASGIGKLVGSFELEEWSV</sequence>
<keyword evidence="3" id="KW-1185">Reference proteome</keyword>
<dbReference type="AlphaFoldDB" id="A0A0U2ZA45"/>
<accession>A0A0U2ZA45</accession>
<feature type="domain" description="MaoC-like" evidence="1">
    <location>
        <begin position="10"/>
        <end position="99"/>
    </location>
</feature>
<dbReference type="RefSeq" id="WP_058382795.1">
    <property type="nucleotide sequence ID" value="NZ_CP013659.2"/>
</dbReference>